<keyword evidence="3" id="KW-1185">Reference proteome</keyword>
<dbReference type="EMBL" id="JACJVR010000086">
    <property type="protein sequence ID" value="MBB6694172.1"/>
    <property type="molecule type" value="Genomic_DNA"/>
</dbReference>
<protein>
    <submittedName>
        <fullName evidence="2">Uncharacterized protein</fullName>
    </submittedName>
</protein>
<accession>A0A841U3T0</accession>
<evidence type="ECO:0000313" key="2">
    <source>
        <dbReference type="EMBL" id="MBB6694172.1"/>
    </source>
</evidence>
<evidence type="ECO:0000256" key="1">
    <source>
        <dbReference type="SAM" id="MobiDB-lite"/>
    </source>
</evidence>
<evidence type="ECO:0000313" key="3">
    <source>
        <dbReference type="Proteomes" id="UP000553776"/>
    </source>
</evidence>
<dbReference type="AlphaFoldDB" id="A0A841U3T0"/>
<reference evidence="2 3" key="1">
    <citation type="submission" date="2020-08" db="EMBL/GenBank/DDBJ databases">
        <title>Cohnella phylogeny.</title>
        <authorList>
            <person name="Dunlap C."/>
        </authorList>
    </citation>
    <scope>NUCLEOTIDE SEQUENCE [LARGE SCALE GENOMIC DNA]</scope>
    <source>
        <strain evidence="2 3">DSM 25239</strain>
    </source>
</reference>
<dbReference type="Proteomes" id="UP000553776">
    <property type="component" value="Unassembled WGS sequence"/>
</dbReference>
<feature type="region of interest" description="Disordered" evidence="1">
    <location>
        <begin position="1"/>
        <end position="45"/>
    </location>
</feature>
<sequence length="45" mass="5296">MFLRIADRQPPSFRGIRRFRTERMKSDPARTSARRAPDEPEHAGQ</sequence>
<organism evidence="2 3">
    <name type="scientific">Cohnella xylanilytica</name>
    <dbReference type="NCBI Taxonomy" id="557555"/>
    <lineage>
        <taxon>Bacteria</taxon>
        <taxon>Bacillati</taxon>
        <taxon>Bacillota</taxon>
        <taxon>Bacilli</taxon>
        <taxon>Bacillales</taxon>
        <taxon>Paenibacillaceae</taxon>
        <taxon>Cohnella</taxon>
    </lineage>
</organism>
<feature type="compositionally biased region" description="Basic and acidic residues" evidence="1">
    <location>
        <begin position="35"/>
        <end position="45"/>
    </location>
</feature>
<gene>
    <name evidence="2" type="ORF">H7B90_22470</name>
</gene>
<feature type="compositionally biased region" description="Basic and acidic residues" evidence="1">
    <location>
        <begin position="19"/>
        <end position="28"/>
    </location>
</feature>
<comment type="caution">
    <text evidence="2">The sequence shown here is derived from an EMBL/GenBank/DDBJ whole genome shotgun (WGS) entry which is preliminary data.</text>
</comment>
<proteinExistence type="predicted"/>
<dbReference type="RefSeq" id="WP_185138142.1">
    <property type="nucleotide sequence ID" value="NZ_JACJVR010000086.1"/>
</dbReference>
<name>A0A841U3T0_9BACL</name>